<evidence type="ECO:0000256" key="2">
    <source>
        <dbReference type="ARBA" id="ARBA00008889"/>
    </source>
</evidence>
<dbReference type="InterPro" id="IPR047865">
    <property type="entry name" value="Ribosomal_uL10_bac_type"/>
</dbReference>
<comment type="similarity">
    <text evidence="2 6">Belongs to the universal ribosomal protein uL10 family.</text>
</comment>
<protein>
    <recommendedName>
        <fullName evidence="5 6">Large ribosomal subunit protein uL10</fullName>
    </recommendedName>
</protein>
<evidence type="ECO:0000256" key="6">
    <source>
        <dbReference type="HAMAP-Rule" id="MF_00362"/>
    </source>
</evidence>
<keyword evidence="6" id="KW-0699">rRNA-binding</keyword>
<sequence>MHKDTKHAQSAALREQVEDLTALVLVEYSRLTVAESEELRGKFREAGCTYRVFKNSVIRYAVTGTSHEPITPLLKGVSGLAYNADDPGAPARVAREYAKTNDKLRLKGAVVEGQMLAGDNAGKLADMPGPREIKAKLLMLFKTPATRMVQVMQAAPRDFLRVLNAKKKKDEAAA</sequence>
<gene>
    <name evidence="6" type="primary">rplJ</name>
    <name evidence="7" type="ORF">DB30_05302</name>
</gene>
<comment type="subunit">
    <text evidence="6">Part of the ribosomal stalk of the 50S ribosomal subunit. The N-terminus interacts with L11 and the large rRNA to form the base of the stalk. The C-terminus forms an elongated spine to which L12 dimers bind in a sequential fashion forming a multimeric L10(L12)X complex.</text>
</comment>
<dbReference type="GO" id="GO:0005840">
    <property type="term" value="C:ribosome"/>
    <property type="evidence" value="ECO:0007669"/>
    <property type="project" value="UniProtKB-KW"/>
</dbReference>
<organism evidence="7 8">
    <name type="scientific">Enhygromyxa salina</name>
    <dbReference type="NCBI Taxonomy" id="215803"/>
    <lineage>
        <taxon>Bacteria</taxon>
        <taxon>Pseudomonadati</taxon>
        <taxon>Myxococcota</taxon>
        <taxon>Polyangia</taxon>
        <taxon>Nannocystales</taxon>
        <taxon>Nannocystaceae</taxon>
        <taxon>Enhygromyxa</taxon>
    </lineage>
</organism>
<dbReference type="PANTHER" id="PTHR11560">
    <property type="entry name" value="39S RIBOSOMAL PROTEIN L10, MITOCHONDRIAL"/>
    <property type="match status" value="1"/>
</dbReference>
<comment type="function">
    <text evidence="1 6">Forms part of the ribosomal stalk, playing a central role in the interaction of the ribosome with GTP-bound translation factors.</text>
</comment>
<dbReference type="InterPro" id="IPR001790">
    <property type="entry name" value="Ribosomal_uL10"/>
</dbReference>
<keyword evidence="4 6" id="KW-0687">Ribonucleoprotein</keyword>
<dbReference type="RefSeq" id="WP_052551060.1">
    <property type="nucleotide sequence ID" value="NZ_JMCC02000048.1"/>
</dbReference>
<dbReference type="HAMAP" id="MF_00362">
    <property type="entry name" value="Ribosomal_uL10"/>
    <property type="match status" value="1"/>
</dbReference>
<dbReference type="Gene3D" id="3.30.70.1730">
    <property type="match status" value="1"/>
</dbReference>
<dbReference type="GO" id="GO:1990904">
    <property type="term" value="C:ribonucleoprotein complex"/>
    <property type="evidence" value="ECO:0007669"/>
    <property type="project" value="UniProtKB-KW"/>
</dbReference>
<keyword evidence="3 6" id="KW-0689">Ribosomal protein</keyword>
<dbReference type="GO" id="GO:0006412">
    <property type="term" value="P:translation"/>
    <property type="evidence" value="ECO:0007669"/>
    <property type="project" value="UniProtKB-UniRule"/>
</dbReference>
<dbReference type="EMBL" id="JMCC02000048">
    <property type="protein sequence ID" value="KIG15732.1"/>
    <property type="molecule type" value="Genomic_DNA"/>
</dbReference>
<comment type="caution">
    <text evidence="7">The sequence shown here is derived from an EMBL/GenBank/DDBJ whole genome shotgun (WGS) entry which is preliminary data.</text>
</comment>
<dbReference type="InterPro" id="IPR022973">
    <property type="entry name" value="Ribosomal_uL10_bac"/>
</dbReference>
<evidence type="ECO:0000313" key="7">
    <source>
        <dbReference type="EMBL" id="KIG15732.1"/>
    </source>
</evidence>
<dbReference type="InterPro" id="IPR043141">
    <property type="entry name" value="Ribosomal_uL10-like_sf"/>
</dbReference>
<dbReference type="GO" id="GO:0070180">
    <property type="term" value="F:large ribosomal subunit rRNA binding"/>
    <property type="evidence" value="ECO:0007669"/>
    <property type="project" value="UniProtKB-UniRule"/>
</dbReference>
<dbReference type="AlphaFoldDB" id="A0A0C2D6V0"/>
<keyword evidence="6" id="KW-0694">RNA-binding</keyword>
<dbReference type="CDD" id="cd05797">
    <property type="entry name" value="Ribosomal_L10"/>
    <property type="match status" value="1"/>
</dbReference>
<evidence type="ECO:0000256" key="5">
    <source>
        <dbReference type="ARBA" id="ARBA00035202"/>
    </source>
</evidence>
<dbReference type="Gene3D" id="6.10.250.290">
    <property type="match status" value="1"/>
</dbReference>
<dbReference type="Pfam" id="PF00466">
    <property type="entry name" value="Ribosomal_L10"/>
    <property type="match status" value="1"/>
</dbReference>
<evidence type="ECO:0000256" key="4">
    <source>
        <dbReference type="ARBA" id="ARBA00023274"/>
    </source>
</evidence>
<evidence type="ECO:0000256" key="3">
    <source>
        <dbReference type="ARBA" id="ARBA00022980"/>
    </source>
</evidence>
<reference evidence="7 8" key="1">
    <citation type="submission" date="2014-12" db="EMBL/GenBank/DDBJ databases">
        <title>Genome assembly of Enhygromyxa salina DSM 15201.</title>
        <authorList>
            <person name="Sharma G."/>
            <person name="Subramanian S."/>
        </authorList>
    </citation>
    <scope>NUCLEOTIDE SEQUENCE [LARGE SCALE GENOMIC DNA]</scope>
    <source>
        <strain evidence="7 8">DSM 15201</strain>
    </source>
</reference>
<dbReference type="SUPFAM" id="SSF160369">
    <property type="entry name" value="Ribosomal protein L10-like"/>
    <property type="match status" value="1"/>
</dbReference>
<evidence type="ECO:0000313" key="8">
    <source>
        <dbReference type="Proteomes" id="UP000031599"/>
    </source>
</evidence>
<name>A0A0C2D6V0_9BACT</name>
<accession>A0A0C2D6V0</accession>
<evidence type="ECO:0000256" key="1">
    <source>
        <dbReference type="ARBA" id="ARBA00002633"/>
    </source>
</evidence>
<dbReference type="Proteomes" id="UP000031599">
    <property type="component" value="Unassembled WGS sequence"/>
</dbReference>
<proteinExistence type="inferred from homology"/>
<dbReference type="NCBIfam" id="NF000955">
    <property type="entry name" value="PRK00099.1-1"/>
    <property type="match status" value="1"/>
</dbReference>